<evidence type="ECO:0000313" key="2">
    <source>
        <dbReference type="Proteomes" id="UP001060215"/>
    </source>
</evidence>
<protein>
    <submittedName>
        <fullName evidence="1">Uncharacterized protein</fullName>
    </submittedName>
</protein>
<dbReference type="Proteomes" id="UP001060215">
    <property type="component" value="Chromosome 6"/>
</dbReference>
<proteinExistence type="predicted"/>
<organism evidence="1 2">
    <name type="scientific">Camellia lanceoleosa</name>
    <dbReference type="NCBI Taxonomy" id="1840588"/>
    <lineage>
        <taxon>Eukaryota</taxon>
        <taxon>Viridiplantae</taxon>
        <taxon>Streptophyta</taxon>
        <taxon>Embryophyta</taxon>
        <taxon>Tracheophyta</taxon>
        <taxon>Spermatophyta</taxon>
        <taxon>Magnoliopsida</taxon>
        <taxon>eudicotyledons</taxon>
        <taxon>Gunneridae</taxon>
        <taxon>Pentapetalae</taxon>
        <taxon>asterids</taxon>
        <taxon>Ericales</taxon>
        <taxon>Theaceae</taxon>
        <taxon>Camellia</taxon>
    </lineage>
</organism>
<sequence>MILGTESSAAPAGSRRGSDCWKMDEVKASMENEVLTVTVPKVEVRNPDVKSIEISVKLHLLETRSNPKPACLAHNDNATRPKKGCGGRHLGRRSSGGWKPGSNVSVQTSTRLAPKRP</sequence>
<reference evidence="1 2" key="1">
    <citation type="journal article" date="2022" name="Plant J.">
        <title>Chromosome-level genome of Camellia lanceoleosa provides a valuable resource for understanding genome evolution and self-incompatibility.</title>
        <authorList>
            <person name="Gong W."/>
            <person name="Xiao S."/>
            <person name="Wang L."/>
            <person name="Liao Z."/>
            <person name="Chang Y."/>
            <person name="Mo W."/>
            <person name="Hu G."/>
            <person name="Li W."/>
            <person name="Zhao G."/>
            <person name="Zhu H."/>
            <person name="Hu X."/>
            <person name="Ji K."/>
            <person name="Xiang X."/>
            <person name="Song Q."/>
            <person name="Yuan D."/>
            <person name="Jin S."/>
            <person name="Zhang L."/>
        </authorList>
    </citation>
    <scope>NUCLEOTIDE SEQUENCE [LARGE SCALE GENOMIC DNA]</scope>
    <source>
        <strain evidence="1">SQ_2022a</strain>
    </source>
</reference>
<dbReference type="EMBL" id="CM045763">
    <property type="protein sequence ID" value="KAI8023317.1"/>
    <property type="molecule type" value="Genomic_DNA"/>
</dbReference>
<evidence type="ECO:0000313" key="1">
    <source>
        <dbReference type="EMBL" id="KAI8023317.1"/>
    </source>
</evidence>
<gene>
    <name evidence="1" type="ORF">LOK49_LG03G03584</name>
</gene>
<comment type="caution">
    <text evidence="1">The sequence shown here is derived from an EMBL/GenBank/DDBJ whole genome shotgun (WGS) entry which is preliminary data.</text>
</comment>
<name>A0ACC0IDA3_9ERIC</name>
<accession>A0ACC0IDA3</accession>
<keyword evidence="2" id="KW-1185">Reference proteome</keyword>